<proteinExistence type="predicted"/>
<dbReference type="Proteomes" id="UP000199371">
    <property type="component" value="Unassembled WGS sequence"/>
</dbReference>
<evidence type="ECO:0000313" key="2">
    <source>
        <dbReference type="EMBL" id="SEH88231.1"/>
    </source>
</evidence>
<evidence type="ECO:0000259" key="1">
    <source>
        <dbReference type="Pfam" id="PF00561"/>
    </source>
</evidence>
<evidence type="ECO:0000313" key="3">
    <source>
        <dbReference type="Proteomes" id="UP000199371"/>
    </source>
</evidence>
<dbReference type="InterPro" id="IPR000073">
    <property type="entry name" value="AB_hydrolase_1"/>
</dbReference>
<dbReference type="AlphaFoldDB" id="A0A1H6LI32"/>
<dbReference type="OrthoDB" id="869379at2"/>
<sequence>MFSAFLSAQDNRFATVDNIKLEYIDVGTGDYTLLVESGVGMGVGYWQPLLADLAKLNVRTIIYSRAGNGQSGSVDDISLQASNRRLALLLQTINADNDKLILLGHSFGALHVRTFAGSHPKKVAGIVLLDPSHEGFQNALSALDKDWADRDNSRLNKMLQQQPEWQQLQQLYQQNALADHNITQMLPAVLVTSSRLNESNWWIGHSPQGKKVWRQLHASLIDNNPNAVHFVTDKTGHNVPLDDKALVLKVIDTMLFMLSAG</sequence>
<dbReference type="InterPro" id="IPR050266">
    <property type="entry name" value="AB_hydrolase_sf"/>
</dbReference>
<dbReference type="Pfam" id="PF00561">
    <property type="entry name" value="Abhydrolase_1"/>
    <property type="match status" value="1"/>
</dbReference>
<dbReference type="RefSeq" id="WP_092792739.1">
    <property type="nucleotide sequence ID" value="NZ_FNXF01000006.1"/>
</dbReference>
<dbReference type="EMBL" id="FNXF01000006">
    <property type="protein sequence ID" value="SEH88231.1"/>
    <property type="molecule type" value="Genomic_DNA"/>
</dbReference>
<dbReference type="Gene3D" id="3.40.50.1820">
    <property type="entry name" value="alpha/beta hydrolase"/>
    <property type="match status" value="1"/>
</dbReference>
<dbReference type="SUPFAM" id="SSF53474">
    <property type="entry name" value="alpha/beta-Hydrolases"/>
    <property type="match status" value="1"/>
</dbReference>
<feature type="domain" description="AB hydrolase-1" evidence="1">
    <location>
        <begin position="32"/>
        <end position="168"/>
    </location>
</feature>
<reference evidence="3" key="1">
    <citation type="submission" date="2016-10" db="EMBL/GenBank/DDBJ databases">
        <authorList>
            <person name="Varghese N."/>
            <person name="Submissions S."/>
        </authorList>
    </citation>
    <scope>NUCLEOTIDE SEQUENCE [LARGE SCALE GENOMIC DNA]</scope>
    <source>
        <strain evidence="3">DSM 17616</strain>
    </source>
</reference>
<accession>A0A1H6LI32</accession>
<protein>
    <submittedName>
        <fullName evidence="2">Alpha/beta hydrolase family protein</fullName>
    </submittedName>
</protein>
<name>A0A1H6LI32_9GAMM</name>
<dbReference type="GO" id="GO:0016787">
    <property type="term" value="F:hydrolase activity"/>
    <property type="evidence" value="ECO:0007669"/>
    <property type="project" value="UniProtKB-KW"/>
</dbReference>
<dbReference type="InterPro" id="IPR029058">
    <property type="entry name" value="AB_hydrolase_fold"/>
</dbReference>
<dbReference type="PANTHER" id="PTHR43798">
    <property type="entry name" value="MONOACYLGLYCEROL LIPASE"/>
    <property type="match status" value="1"/>
</dbReference>
<keyword evidence="3" id="KW-1185">Reference proteome</keyword>
<keyword evidence="2" id="KW-0378">Hydrolase</keyword>
<dbReference type="STRING" id="173990.SAMN05660691_01928"/>
<organism evidence="2 3">
    <name type="scientific">Rheinheimera pacifica</name>
    <dbReference type="NCBI Taxonomy" id="173990"/>
    <lineage>
        <taxon>Bacteria</taxon>
        <taxon>Pseudomonadati</taxon>
        <taxon>Pseudomonadota</taxon>
        <taxon>Gammaproteobacteria</taxon>
        <taxon>Chromatiales</taxon>
        <taxon>Chromatiaceae</taxon>
        <taxon>Rheinheimera</taxon>
    </lineage>
</organism>
<gene>
    <name evidence="2" type="ORF">SAMN05660691_01928</name>
</gene>